<keyword evidence="10" id="KW-1185">Reference proteome</keyword>
<evidence type="ECO:0000256" key="5">
    <source>
        <dbReference type="ARBA" id="ARBA00022989"/>
    </source>
</evidence>
<keyword evidence="2" id="KW-0813">Transport</keyword>
<feature type="transmembrane region" description="Helical" evidence="7">
    <location>
        <begin position="433"/>
        <end position="459"/>
    </location>
</feature>
<dbReference type="Gene3D" id="1.20.1720.10">
    <property type="entry name" value="Multidrug resistance protein D"/>
    <property type="match status" value="1"/>
</dbReference>
<keyword evidence="6 7" id="KW-0472">Membrane</keyword>
<dbReference type="Gene3D" id="1.20.1250.20">
    <property type="entry name" value="MFS general substrate transporter like domains"/>
    <property type="match status" value="1"/>
</dbReference>
<feature type="transmembrane region" description="Helical" evidence="7">
    <location>
        <begin position="83"/>
        <end position="105"/>
    </location>
</feature>
<feature type="transmembrane region" description="Helical" evidence="7">
    <location>
        <begin position="393"/>
        <end position="413"/>
    </location>
</feature>
<comment type="caution">
    <text evidence="9">The sequence shown here is derived from an EMBL/GenBank/DDBJ whole genome shotgun (WGS) entry which is preliminary data.</text>
</comment>
<evidence type="ECO:0000256" key="3">
    <source>
        <dbReference type="ARBA" id="ARBA00022475"/>
    </source>
</evidence>
<feature type="transmembrane region" description="Helical" evidence="7">
    <location>
        <begin position="139"/>
        <end position="159"/>
    </location>
</feature>
<proteinExistence type="predicted"/>
<reference evidence="9 10" key="1">
    <citation type="submission" date="2018-03" db="EMBL/GenBank/DDBJ databases">
        <title>Aerobic endospore-forming bacteria genome sequencing and assembly.</title>
        <authorList>
            <person name="Cavalcante D.A."/>
            <person name="Driks A."/>
            <person name="Putonti C."/>
            <person name="De-Souza M.T."/>
        </authorList>
    </citation>
    <scope>NUCLEOTIDE SEQUENCE [LARGE SCALE GENOMIC DNA]</scope>
    <source>
        <strain evidence="9 10">SDF0028</strain>
    </source>
</reference>
<evidence type="ECO:0000256" key="2">
    <source>
        <dbReference type="ARBA" id="ARBA00022448"/>
    </source>
</evidence>
<dbReference type="Proteomes" id="UP000316208">
    <property type="component" value="Unassembled WGS sequence"/>
</dbReference>
<dbReference type="SUPFAM" id="SSF103473">
    <property type="entry name" value="MFS general substrate transporter"/>
    <property type="match status" value="1"/>
</dbReference>
<evidence type="ECO:0000259" key="8">
    <source>
        <dbReference type="PROSITE" id="PS50850"/>
    </source>
</evidence>
<dbReference type="PRINTS" id="PR01036">
    <property type="entry name" value="TCRTETB"/>
</dbReference>
<dbReference type="InterPro" id="IPR004638">
    <property type="entry name" value="EmrB-like"/>
</dbReference>
<feature type="transmembrane region" description="Helical" evidence="7">
    <location>
        <begin position="51"/>
        <end position="71"/>
    </location>
</feature>
<evidence type="ECO:0000256" key="1">
    <source>
        <dbReference type="ARBA" id="ARBA00004651"/>
    </source>
</evidence>
<feature type="transmembrane region" description="Helical" evidence="7">
    <location>
        <begin position="200"/>
        <end position="218"/>
    </location>
</feature>
<name>A0ABY3AUC7_PAEPP</name>
<keyword evidence="5 7" id="KW-1133">Transmembrane helix</keyword>
<dbReference type="InterPro" id="IPR020846">
    <property type="entry name" value="MFS_dom"/>
</dbReference>
<feature type="transmembrane region" description="Helical" evidence="7">
    <location>
        <begin position="328"/>
        <end position="348"/>
    </location>
</feature>
<feature type="transmembrane region" description="Helical" evidence="7">
    <location>
        <begin position="224"/>
        <end position="243"/>
    </location>
</feature>
<keyword evidence="3" id="KW-1003">Cell membrane</keyword>
<dbReference type="PANTHER" id="PTHR42718">
    <property type="entry name" value="MAJOR FACILITATOR SUPERFAMILY MULTIDRUG TRANSPORTER MFSC"/>
    <property type="match status" value="1"/>
</dbReference>
<keyword evidence="4 7" id="KW-0812">Transmembrane</keyword>
<feature type="transmembrane region" description="Helical" evidence="7">
    <location>
        <begin position="293"/>
        <end position="316"/>
    </location>
</feature>
<feature type="transmembrane region" description="Helical" evidence="7">
    <location>
        <begin position="354"/>
        <end position="373"/>
    </location>
</feature>
<organism evidence="9 10">
    <name type="scientific">Paenibacillus popilliae</name>
    <name type="common">Bacillus popilliae</name>
    <dbReference type="NCBI Taxonomy" id="78057"/>
    <lineage>
        <taxon>Bacteria</taxon>
        <taxon>Bacillati</taxon>
        <taxon>Bacillota</taxon>
        <taxon>Bacilli</taxon>
        <taxon>Bacillales</taxon>
        <taxon>Paenibacillaceae</taxon>
        <taxon>Paenibacillus</taxon>
    </lineage>
</organism>
<feature type="transmembrane region" description="Helical" evidence="7">
    <location>
        <begin position="263"/>
        <end position="287"/>
    </location>
</feature>
<feature type="transmembrane region" description="Helical" evidence="7">
    <location>
        <begin position="12"/>
        <end position="31"/>
    </location>
</feature>
<evidence type="ECO:0000313" key="9">
    <source>
        <dbReference type="EMBL" id="TQR46427.1"/>
    </source>
</evidence>
<feature type="transmembrane region" description="Helical" evidence="7">
    <location>
        <begin position="165"/>
        <end position="188"/>
    </location>
</feature>
<dbReference type="PROSITE" id="PS50850">
    <property type="entry name" value="MFS"/>
    <property type="match status" value="1"/>
</dbReference>
<dbReference type="PANTHER" id="PTHR42718:SF43">
    <property type="entry name" value="LINCOMYCIN RESISTANCE PROTEIN LMRB"/>
    <property type="match status" value="1"/>
</dbReference>
<accession>A0ABY3AUC7</accession>
<dbReference type="RefSeq" id="WP_142542458.1">
    <property type="nucleotide sequence ID" value="NZ_SADY01000001.1"/>
</dbReference>
<evidence type="ECO:0000256" key="6">
    <source>
        <dbReference type="ARBA" id="ARBA00023136"/>
    </source>
</evidence>
<evidence type="ECO:0000256" key="7">
    <source>
        <dbReference type="SAM" id="Phobius"/>
    </source>
</evidence>
<dbReference type="InterPro" id="IPR011701">
    <property type="entry name" value="MFS"/>
</dbReference>
<dbReference type="Pfam" id="PF07690">
    <property type="entry name" value="MFS_1"/>
    <property type="match status" value="1"/>
</dbReference>
<dbReference type="NCBIfam" id="TIGR00711">
    <property type="entry name" value="efflux_EmrB"/>
    <property type="match status" value="1"/>
</dbReference>
<feature type="domain" description="Major facilitator superfamily (MFS) profile" evidence="8">
    <location>
        <begin position="13"/>
        <end position="464"/>
    </location>
</feature>
<gene>
    <name evidence="9" type="ORF">C7Y44_01745</name>
</gene>
<sequence length="467" mass="50512">MNTEQPQQNSKPMIALLMIAAFVGLFGETAMNMAMTDVMKDFGISATSAQWLTTGYLLVLGILVPISALIIQWISTRRIIISAISFSIVGSIIGALAPTFSILLLSRVIQAVGTGLILPLMVNVIFMVVPIAKRSATMGIMGMVITLAPATGPTIAGIIVDISSWHYIFWISIALYIIIFFTFMPKVYNVSTLTKPKIDYLSILLSTIAFGSMIYGLSTISEDSALAAILIVVGIVALLFFIWRQLTSKHPMIDLQVFKYRNFTIGSVLIFIVFALLLAIAILMPLYLKGSLLLSATNAGLAMLLGNILNAVFAPIVGKTFDRVGPKFYLRFGFLCLVISTCILFFVISATTPLWLVIVSCMIFYIGVSTTIIPATTNSLNDLPKQLYSHGSAVINTLQQIAGAAGTALAITLMTTGQHRFTVEHSKASPETLVAVGTQFTFGVIVIVAIIGLLFALFVRRPANHSH</sequence>
<evidence type="ECO:0000313" key="10">
    <source>
        <dbReference type="Proteomes" id="UP000316208"/>
    </source>
</evidence>
<evidence type="ECO:0000256" key="4">
    <source>
        <dbReference type="ARBA" id="ARBA00022692"/>
    </source>
</evidence>
<comment type="subcellular location">
    <subcellularLocation>
        <location evidence="1">Cell membrane</location>
        <topology evidence="1">Multi-pass membrane protein</topology>
    </subcellularLocation>
</comment>
<protein>
    <submittedName>
        <fullName evidence="9">DHA2 family efflux MFS transporter permease subunit</fullName>
    </submittedName>
</protein>
<dbReference type="InterPro" id="IPR036259">
    <property type="entry name" value="MFS_trans_sf"/>
</dbReference>
<dbReference type="EMBL" id="SADY01000001">
    <property type="protein sequence ID" value="TQR46427.1"/>
    <property type="molecule type" value="Genomic_DNA"/>
</dbReference>
<feature type="transmembrane region" description="Helical" evidence="7">
    <location>
        <begin position="111"/>
        <end position="132"/>
    </location>
</feature>